<dbReference type="EMBL" id="BAABBR010000001">
    <property type="protein sequence ID" value="GAA4031246.1"/>
    <property type="molecule type" value="Genomic_DNA"/>
</dbReference>
<evidence type="ECO:0000313" key="1">
    <source>
        <dbReference type="EMBL" id="GAA4031246.1"/>
    </source>
</evidence>
<sequence length="82" mass="8166">MGPVTYLIAILGCADGGASCSQVAQAPARYESAAACEAATGDVLAANSDLDFPTLLARCQATKSPAAAERAPVRKGAVVKEG</sequence>
<comment type="caution">
    <text evidence="1">The sequence shown here is derived from an EMBL/GenBank/DDBJ whole genome shotgun (WGS) entry which is preliminary data.</text>
</comment>
<accession>A0ABP7TU01</accession>
<proteinExistence type="predicted"/>
<protein>
    <submittedName>
        <fullName evidence="1">Uncharacterized protein</fullName>
    </submittedName>
</protein>
<name>A0ABP7TU01_9SPHN</name>
<gene>
    <name evidence="1" type="ORF">GCM10022281_08480</name>
</gene>
<organism evidence="1 2">
    <name type="scientific">Sphingomonas rosea</name>
    <dbReference type="NCBI Taxonomy" id="335605"/>
    <lineage>
        <taxon>Bacteria</taxon>
        <taxon>Pseudomonadati</taxon>
        <taxon>Pseudomonadota</taxon>
        <taxon>Alphaproteobacteria</taxon>
        <taxon>Sphingomonadales</taxon>
        <taxon>Sphingomonadaceae</taxon>
        <taxon>Sphingomonas</taxon>
    </lineage>
</organism>
<dbReference type="RefSeq" id="WP_344695776.1">
    <property type="nucleotide sequence ID" value="NZ_BAABBR010000001.1"/>
</dbReference>
<keyword evidence="2" id="KW-1185">Reference proteome</keyword>
<evidence type="ECO:0000313" key="2">
    <source>
        <dbReference type="Proteomes" id="UP001424459"/>
    </source>
</evidence>
<reference evidence="2" key="1">
    <citation type="journal article" date="2019" name="Int. J. Syst. Evol. Microbiol.">
        <title>The Global Catalogue of Microorganisms (GCM) 10K type strain sequencing project: providing services to taxonomists for standard genome sequencing and annotation.</title>
        <authorList>
            <consortium name="The Broad Institute Genomics Platform"/>
            <consortium name="The Broad Institute Genome Sequencing Center for Infectious Disease"/>
            <person name="Wu L."/>
            <person name="Ma J."/>
        </authorList>
    </citation>
    <scope>NUCLEOTIDE SEQUENCE [LARGE SCALE GENOMIC DNA]</scope>
    <source>
        <strain evidence="2">JCM 17564</strain>
    </source>
</reference>
<dbReference type="Proteomes" id="UP001424459">
    <property type="component" value="Unassembled WGS sequence"/>
</dbReference>